<organism evidence="1 2">
    <name type="scientific">Paludisphaera borealis</name>
    <dbReference type="NCBI Taxonomy" id="1387353"/>
    <lineage>
        <taxon>Bacteria</taxon>
        <taxon>Pseudomonadati</taxon>
        <taxon>Planctomycetota</taxon>
        <taxon>Planctomycetia</taxon>
        <taxon>Isosphaerales</taxon>
        <taxon>Isosphaeraceae</taxon>
        <taxon>Paludisphaera</taxon>
    </lineage>
</organism>
<dbReference type="InterPro" id="IPR046732">
    <property type="entry name" value="DUF6624"/>
</dbReference>
<dbReference type="Pfam" id="PF20329">
    <property type="entry name" value="DUF6624"/>
    <property type="match status" value="1"/>
</dbReference>
<dbReference type="OrthoDB" id="7446297at2"/>
<accession>A0A1U7CTP0</accession>
<evidence type="ECO:0000313" key="2">
    <source>
        <dbReference type="Proteomes" id="UP000186309"/>
    </source>
</evidence>
<sequence>MILVFLTCLLTQAPKPEPAPVKAPKLRDELQARVKEDQAARFAMIDFMAKHQTGAKSADGRTAVSLSPEQNKELQTLIKRVKKADDDNTAWLAEIVREHGWPGKSLIGESAAHDAWLLVQHADAHKDFQDDCLQKMKAAPAGEVAPRDVAYLTDRTLTNRGKKQIYGTQTRLENGKAVPFPIEDEANVDQKRKECGMQPLAEYLKQVEETYVKPKP</sequence>
<evidence type="ECO:0000313" key="1">
    <source>
        <dbReference type="EMBL" id="APW62304.1"/>
    </source>
</evidence>
<dbReference type="Proteomes" id="UP000186309">
    <property type="component" value="Chromosome"/>
</dbReference>
<dbReference type="KEGG" id="pbor:BSF38_03843"/>
<dbReference type="STRING" id="1387353.BSF38_03843"/>
<dbReference type="RefSeq" id="WP_076348310.1">
    <property type="nucleotide sequence ID" value="NZ_CP019082.1"/>
</dbReference>
<protein>
    <submittedName>
        <fullName evidence="1">Uncharacterized protein</fullName>
    </submittedName>
</protein>
<keyword evidence="2" id="KW-1185">Reference proteome</keyword>
<name>A0A1U7CTP0_9BACT</name>
<dbReference type="AlphaFoldDB" id="A0A1U7CTP0"/>
<reference evidence="2" key="1">
    <citation type="submission" date="2016-12" db="EMBL/GenBank/DDBJ databases">
        <title>Comparative genomics of four Isosphaeraceae planctomycetes: a common pool of plasmids and glycoside hydrolase genes.</title>
        <authorList>
            <person name="Ivanova A."/>
        </authorList>
    </citation>
    <scope>NUCLEOTIDE SEQUENCE [LARGE SCALE GENOMIC DNA]</scope>
    <source>
        <strain evidence="2">PX4</strain>
    </source>
</reference>
<dbReference type="EMBL" id="CP019082">
    <property type="protein sequence ID" value="APW62304.1"/>
    <property type="molecule type" value="Genomic_DNA"/>
</dbReference>
<proteinExistence type="predicted"/>
<gene>
    <name evidence="1" type="ORF">BSF38_03843</name>
</gene>